<dbReference type="Proteomes" id="UP000016927">
    <property type="component" value="Unassembled WGS sequence"/>
</dbReference>
<dbReference type="VEuPathDB" id="MicrosporidiaDB:NBO_24g0034"/>
<reference evidence="2 3" key="1">
    <citation type="journal article" date="2013" name="BMC Genomics">
        <title>Comparative genomics of parasitic silkworm microsporidia reveal an association between genome expansion and host adaptation.</title>
        <authorList>
            <person name="Pan G."/>
            <person name="Xu J."/>
            <person name="Li T."/>
            <person name="Xia Q."/>
            <person name="Liu S.L."/>
            <person name="Zhang G."/>
            <person name="Li S."/>
            <person name="Li C."/>
            <person name="Liu H."/>
            <person name="Yang L."/>
            <person name="Liu T."/>
            <person name="Zhang X."/>
            <person name="Wu Z."/>
            <person name="Fan W."/>
            <person name="Dang X."/>
            <person name="Xiang H."/>
            <person name="Tao M."/>
            <person name="Li Y."/>
            <person name="Hu J."/>
            <person name="Li Z."/>
            <person name="Lin L."/>
            <person name="Luo J."/>
            <person name="Geng L."/>
            <person name="Wang L."/>
            <person name="Long M."/>
            <person name="Wan Y."/>
            <person name="He N."/>
            <person name="Zhang Z."/>
            <person name="Lu C."/>
            <person name="Keeling P.J."/>
            <person name="Wang J."/>
            <person name="Xiang Z."/>
            <person name="Zhou Z."/>
        </authorList>
    </citation>
    <scope>NUCLEOTIDE SEQUENCE [LARGE SCALE GENOMIC DNA]</scope>
    <source>
        <strain evidence="3">CQ1 / CVCC 102059</strain>
    </source>
</reference>
<dbReference type="AlphaFoldDB" id="R0M9D2"/>
<evidence type="ECO:0000256" key="1">
    <source>
        <dbReference type="SAM" id="SignalP"/>
    </source>
</evidence>
<feature type="chain" id="PRO_5004345047" evidence="1">
    <location>
        <begin position="18"/>
        <end position="98"/>
    </location>
</feature>
<gene>
    <name evidence="2" type="ORF">NBO_24g0034</name>
</gene>
<name>R0M9D2_NOSB1</name>
<protein>
    <submittedName>
        <fullName evidence="2">Uncharacterized protein</fullName>
    </submittedName>
</protein>
<dbReference type="EMBL" id="KB908932">
    <property type="protein sequence ID" value="EOB14589.1"/>
    <property type="molecule type" value="Genomic_DNA"/>
</dbReference>
<evidence type="ECO:0000313" key="3">
    <source>
        <dbReference type="Proteomes" id="UP000016927"/>
    </source>
</evidence>
<feature type="signal peptide" evidence="1">
    <location>
        <begin position="1"/>
        <end position="17"/>
    </location>
</feature>
<accession>R0M9D2</accession>
<keyword evidence="3" id="KW-1185">Reference proteome</keyword>
<sequence>MIFKILIVNQLLVLTSLDCTNLKRTYESDQNGLSLLHQYVRITEGRPLDASTGRNKIEDNLALSHTSGSIVCNLTDENIEKQLIGPLNEIIDGNIKCT</sequence>
<evidence type="ECO:0000313" key="2">
    <source>
        <dbReference type="EMBL" id="EOB14589.1"/>
    </source>
</evidence>
<keyword evidence="1" id="KW-0732">Signal</keyword>
<proteinExistence type="predicted"/>
<organism evidence="2 3">
    <name type="scientific">Nosema bombycis (strain CQ1 / CVCC 102059)</name>
    <name type="common">Microsporidian parasite</name>
    <name type="synonym">Pebrine of silkworm</name>
    <dbReference type="NCBI Taxonomy" id="578461"/>
    <lineage>
        <taxon>Eukaryota</taxon>
        <taxon>Fungi</taxon>
        <taxon>Fungi incertae sedis</taxon>
        <taxon>Microsporidia</taxon>
        <taxon>Nosematidae</taxon>
        <taxon>Nosema</taxon>
    </lineage>
</organism>
<dbReference type="HOGENOM" id="CLU_159463_0_0_1"/>